<organism evidence="2 3">
    <name type="scientific">Segatella baroniae F0067</name>
    <dbReference type="NCBI Taxonomy" id="1115809"/>
    <lineage>
        <taxon>Bacteria</taxon>
        <taxon>Pseudomonadati</taxon>
        <taxon>Bacteroidota</taxon>
        <taxon>Bacteroidia</taxon>
        <taxon>Bacteroidales</taxon>
        <taxon>Prevotellaceae</taxon>
        <taxon>Segatella</taxon>
    </lineage>
</organism>
<evidence type="ECO:0000313" key="2">
    <source>
        <dbReference type="EMBL" id="ERK39360.1"/>
    </source>
</evidence>
<evidence type="ECO:0000313" key="3">
    <source>
        <dbReference type="Proteomes" id="UP000016648"/>
    </source>
</evidence>
<reference evidence="2 3" key="1">
    <citation type="submission" date="2013-08" db="EMBL/GenBank/DDBJ databases">
        <authorList>
            <person name="Durkin A.S."/>
            <person name="Haft D.R."/>
            <person name="McCorrison J."/>
            <person name="Torralba M."/>
            <person name="Gillis M."/>
            <person name="Haft D.H."/>
            <person name="Methe B."/>
            <person name="Sutton G."/>
            <person name="Nelson K.E."/>
        </authorList>
    </citation>
    <scope>NUCLEOTIDE SEQUENCE [LARGE SCALE GENOMIC DNA]</scope>
    <source>
        <strain evidence="2 3">F0067</strain>
    </source>
</reference>
<proteinExistence type="predicted"/>
<feature type="region of interest" description="Disordered" evidence="1">
    <location>
        <begin position="263"/>
        <end position="304"/>
    </location>
</feature>
<evidence type="ECO:0000256" key="1">
    <source>
        <dbReference type="SAM" id="MobiDB-lite"/>
    </source>
</evidence>
<accession>U2NMR3</accession>
<comment type="caution">
    <text evidence="2">The sequence shown here is derived from an EMBL/GenBank/DDBJ whole genome shotgun (WGS) entry which is preliminary data.</text>
</comment>
<dbReference type="PATRIC" id="fig|1115809.3.peg.1310"/>
<keyword evidence="3" id="KW-1185">Reference proteome</keyword>
<gene>
    <name evidence="2" type="ORF">HMPREF9135_1752</name>
</gene>
<sequence>MIDTHFTLYIYLDCYKNMKQIKVSFALAALFGSMTLASCSSDDVVDNSAVQSATAQGFAPAKASDISFYSAGSLLTSTRATRVTNDPFEYYKVQDGNLPPLYQTKRPATVEQAEKDFVIKYVKEHKDDATVPFNYSNYFIQNIGSSKDKYENIEDQNHAKHSMVGGNHMDYLQINGRHINDYNATSGPDALILNLLMTDPTYHDSWGDKNQTKHNAYKIYKITYNGKEGFYLGFDYRTEKFSKEKLDGDGVYNDWVVKLTPADGMSLEPQDPQPAEPETPETPTTPETPGNPSKPTPPAIVTGNKGEVEVNLSLNEKKTDGDYIATKLSIHVRDTADVEVFIPVEAQYYRQADDMNIVLSHKKLAEQYNNAANDREMAWTVAGQTVKLTVSYATDGIRVKTQGVNKAVLKALREQYGDGITFEVWNYFKAEAITREQLKPMLDKSTVSFTEAPGRYVNAFGALYDYTGKVYSKADGNGVWTPYTDEACSQELDSRYWRRDADGKYFLLNTHVNPLDCTVKPADTTFAAQGRLLYSPVYRKN</sequence>
<protein>
    <submittedName>
        <fullName evidence="2">Uncharacterized protein</fullName>
    </submittedName>
</protein>
<dbReference type="Proteomes" id="UP000016648">
    <property type="component" value="Unassembled WGS sequence"/>
</dbReference>
<name>U2NMR3_9BACT</name>
<dbReference type="EMBL" id="AWEY01000023">
    <property type="protein sequence ID" value="ERK39360.1"/>
    <property type="molecule type" value="Genomic_DNA"/>
</dbReference>
<dbReference type="AlphaFoldDB" id="U2NMR3"/>